<gene>
    <name evidence="6" type="ORF">MMOR_34840</name>
</gene>
<evidence type="ECO:0000256" key="2">
    <source>
        <dbReference type="ARBA" id="ARBA00023125"/>
    </source>
</evidence>
<dbReference type="EMBL" id="AP022560">
    <property type="protein sequence ID" value="BBX02548.1"/>
    <property type="molecule type" value="Genomic_DNA"/>
</dbReference>
<dbReference type="PANTHER" id="PTHR47506">
    <property type="entry name" value="TRANSCRIPTIONAL REGULATORY PROTEIN"/>
    <property type="match status" value="1"/>
</dbReference>
<evidence type="ECO:0000256" key="1">
    <source>
        <dbReference type="ARBA" id="ARBA00023015"/>
    </source>
</evidence>
<dbReference type="Gene3D" id="1.10.357.10">
    <property type="entry name" value="Tetracycline Repressor, domain 2"/>
    <property type="match status" value="1"/>
</dbReference>
<keyword evidence="3" id="KW-0804">Transcription</keyword>
<dbReference type="InterPro" id="IPR009057">
    <property type="entry name" value="Homeodomain-like_sf"/>
</dbReference>
<dbReference type="SUPFAM" id="SSF48498">
    <property type="entry name" value="Tetracyclin repressor-like, C-terminal domain"/>
    <property type="match status" value="1"/>
</dbReference>
<keyword evidence="1" id="KW-0805">Transcription regulation</keyword>
<feature type="domain" description="HTH tetR-type" evidence="5">
    <location>
        <begin position="9"/>
        <end position="69"/>
    </location>
</feature>
<dbReference type="KEGG" id="mmor:MMOR_34840"/>
<feature type="DNA-binding region" description="H-T-H motif" evidence="4">
    <location>
        <begin position="32"/>
        <end position="51"/>
    </location>
</feature>
<dbReference type="Pfam" id="PF16925">
    <property type="entry name" value="TetR_C_13"/>
    <property type="match status" value="1"/>
</dbReference>
<dbReference type="PANTHER" id="PTHR47506:SF6">
    <property type="entry name" value="HTH-TYPE TRANSCRIPTIONAL REPRESSOR NEMR"/>
    <property type="match status" value="1"/>
</dbReference>
<dbReference type="InterPro" id="IPR001647">
    <property type="entry name" value="HTH_TetR"/>
</dbReference>
<dbReference type="InterPro" id="IPR011075">
    <property type="entry name" value="TetR_C"/>
</dbReference>
<keyword evidence="2 4" id="KW-0238">DNA-binding</keyword>
<keyword evidence="7" id="KW-1185">Reference proteome</keyword>
<evidence type="ECO:0000256" key="4">
    <source>
        <dbReference type="PROSITE-ProRule" id="PRU00335"/>
    </source>
</evidence>
<evidence type="ECO:0000256" key="3">
    <source>
        <dbReference type="ARBA" id="ARBA00023163"/>
    </source>
</evidence>
<sequence length="200" mass="22153">MAISQKTALPHKEALLRSGTKLFYDYGFHGTTVDAVLADAGVPKGSFYHHFGSKDAFGQAVVDRYMEFQRNLFHKWSSKKDLSTSDKLVGYAKEMSQMCVKSGFQRGCLVGKFSTEVAATSDVFRQQLSSHIEAWTTDLTTLLATGQEQDDVRTDRSAREIAEAVLSLIQGTFVLALSTRNKHTIASLVTTLRLLVERPA</sequence>
<proteinExistence type="predicted"/>
<accession>A0AAD1HBT4</accession>
<dbReference type="AlphaFoldDB" id="A0AAD1HBT4"/>
<evidence type="ECO:0000313" key="6">
    <source>
        <dbReference type="EMBL" id="BBX02548.1"/>
    </source>
</evidence>
<dbReference type="PROSITE" id="PS50977">
    <property type="entry name" value="HTH_TETR_2"/>
    <property type="match status" value="1"/>
</dbReference>
<name>A0AAD1HBT4_9MYCO</name>
<organism evidence="6 7">
    <name type="scientific">Mycolicibacterium moriokaense</name>
    <dbReference type="NCBI Taxonomy" id="39691"/>
    <lineage>
        <taxon>Bacteria</taxon>
        <taxon>Bacillati</taxon>
        <taxon>Actinomycetota</taxon>
        <taxon>Actinomycetes</taxon>
        <taxon>Mycobacteriales</taxon>
        <taxon>Mycobacteriaceae</taxon>
        <taxon>Mycolicibacterium</taxon>
    </lineage>
</organism>
<dbReference type="Proteomes" id="UP000466681">
    <property type="component" value="Chromosome"/>
</dbReference>
<evidence type="ECO:0000259" key="5">
    <source>
        <dbReference type="PROSITE" id="PS50977"/>
    </source>
</evidence>
<dbReference type="SUPFAM" id="SSF46689">
    <property type="entry name" value="Homeodomain-like"/>
    <property type="match status" value="1"/>
</dbReference>
<dbReference type="RefSeq" id="WP_083151553.1">
    <property type="nucleotide sequence ID" value="NZ_AP022560.1"/>
</dbReference>
<evidence type="ECO:0000313" key="7">
    <source>
        <dbReference type="Proteomes" id="UP000466681"/>
    </source>
</evidence>
<dbReference type="Pfam" id="PF00440">
    <property type="entry name" value="TetR_N"/>
    <property type="match status" value="1"/>
</dbReference>
<protein>
    <submittedName>
        <fullName evidence="6">TetR family transcriptional regulator</fullName>
    </submittedName>
</protein>
<dbReference type="GO" id="GO:0003677">
    <property type="term" value="F:DNA binding"/>
    <property type="evidence" value="ECO:0007669"/>
    <property type="project" value="UniProtKB-UniRule"/>
</dbReference>
<dbReference type="PRINTS" id="PR00455">
    <property type="entry name" value="HTHTETR"/>
</dbReference>
<dbReference type="InterPro" id="IPR036271">
    <property type="entry name" value="Tet_transcr_reg_TetR-rel_C_sf"/>
</dbReference>
<reference evidence="6 7" key="1">
    <citation type="journal article" date="2019" name="Emerg. Microbes Infect.">
        <title>Comprehensive subspecies identification of 175 nontuberculous mycobacteria species based on 7547 genomic profiles.</title>
        <authorList>
            <person name="Matsumoto Y."/>
            <person name="Kinjo T."/>
            <person name="Motooka D."/>
            <person name="Nabeya D."/>
            <person name="Jung N."/>
            <person name="Uechi K."/>
            <person name="Horii T."/>
            <person name="Iida T."/>
            <person name="Fujita J."/>
            <person name="Nakamura S."/>
        </authorList>
    </citation>
    <scope>NUCLEOTIDE SEQUENCE [LARGE SCALE GENOMIC DNA]</scope>
    <source>
        <strain evidence="6 7">JCM 6375</strain>
    </source>
</reference>